<dbReference type="InterPro" id="IPR023031">
    <property type="entry name" value="OPRT"/>
</dbReference>
<evidence type="ECO:0000256" key="4">
    <source>
        <dbReference type="ARBA" id="ARBA00022679"/>
    </source>
</evidence>
<gene>
    <name evidence="6" type="primary">pyrE</name>
    <name evidence="8" type="ORF">J3E07_000281</name>
</gene>
<evidence type="ECO:0000256" key="5">
    <source>
        <dbReference type="ARBA" id="ARBA00022975"/>
    </source>
</evidence>
<keyword evidence="4 6" id="KW-0808">Transferase</keyword>
<evidence type="ECO:0000256" key="2">
    <source>
        <dbReference type="ARBA" id="ARBA00011971"/>
    </source>
</evidence>
<feature type="binding site" description="in other chain" evidence="6">
    <location>
        <position position="101"/>
    </location>
    <ligand>
        <name>5-phospho-alpha-D-ribose 1-diphosphate</name>
        <dbReference type="ChEBI" id="CHEBI:58017"/>
        <note>ligand shared between dimeric partners</note>
    </ligand>
</feature>
<reference evidence="8" key="1">
    <citation type="submission" date="2021-03" db="EMBL/GenBank/DDBJ databases">
        <title>Genomic Encyclopedia of Type Strains, Phase IV (KMG-V): Genome sequencing to study the core and pangenomes of soil and plant-associated prokaryotes.</title>
        <authorList>
            <person name="Whitman W."/>
        </authorList>
    </citation>
    <scope>NUCLEOTIDE SEQUENCE</scope>
    <source>
        <strain evidence="8">C4</strain>
    </source>
</reference>
<dbReference type="GO" id="GO:0019856">
    <property type="term" value="P:pyrimidine nucleobase biosynthetic process"/>
    <property type="evidence" value="ECO:0007669"/>
    <property type="project" value="TreeGrafter"/>
</dbReference>
<keyword evidence="3 6" id="KW-0328">Glycosyltransferase</keyword>
<feature type="binding site" evidence="6">
    <location>
        <position position="100"/>
    </location>
    <ligand>
        <name>5-phospho-alpha-D-ribose 1-diphosphate</name>
        <dbReference type="ChEBI" id="CHEBI:58017"/>
        <note>ligand shared between dimeric partners</note>
    </ligand>
</feature>
<evidence type="ECO:0000313" key="8">
    <source>
        <dbReference type="EMBL" id="MBP2200883.1"/>
    </source>
</evidence>
<dbReference type="Gene3D" id="3.40.50.2020">
    <property type="match status" value="1"/>
</dbReference>
<dbReference type="Pfam" id="PF00156">
    <property type="entry name" value="Pribosyltran"/>
    <property type="match status" value="1"/>
</dbReference>
<evidence type="ECO:0000313" key="9">
    <source>
        <dbReference type="Proteomes" id="UP000740329"/>
    </source>
</evidence>
<keyword evidence="5 6" id="KW-0665">Pyrimidine biosynthesis</keyword>
<dbReference type="UniPathway" id="UPA00070">
    <property type="reaction ID" value="UER00119"/>
</dbReference>
<dbReference type="PANTHER" id="PTHR19278:SF9">
    <property type="entry name" value="URIDINE 5'-MONOPHOSPHATE SYNTHASE"/>
    <property type="match status" value="1"/>
</dbReference>
<dbReference type="GO" id="GO:0000287">
    <property type="term" value="F:magnesium ion binding"/>
    <property type="evidence" value="ECO:0007669"/>
    <property type="project" value="UniProtKB-UniRule"/>
</dbReference>
<dbReference type="RefSeq" id="WP_245314789.1">
    <property type="nucleotide sequence ID" value="NZ_JAGGMV010000001.1"/>
</dbReference>
<sequence>MNSNDLKANLINLLKEVNCVKFGEFTLASGKKSDYYVDIKKATTNPKVLKAVAKLTAKLCEEFKENEEYENLKVAGVELGSVSIATAVSLELEKDLLIVRKKAKSYGTKNKIEGELNPNDNVIVMEDVTTTGGSVLKAVEELKEANANVKAVFVIVDRLDGADELMKENNVRFIPLVKVNELKD</sequence>
<comment type="caution">
    <text evidence="8">The sequence shown here is derived from an EMBL/GenBank/DDBJ whole genome shotgun (WGS) entry which is preliminary data.</text>
</comment>
<dbReference type="GO" id="GO:0044205">
    <property type="term" value="P:'de novo' UMP biosynthetic process"/>
    <property type="evidence" value="ECO:0007669"/>
    <property type="project" value="UniProtKB-UniRule"/>
</dbReference>
<evidence type="ECO:0000256" key="3">
    <source>
        <dbReference type="ARBA" id="ARBA00022676"/>
    </source>
</evidence>
<dbReference type="PANTHER" id="PTHR19278">
    <property type="entry name" value="OROTATE PHOSPHORIBOSYLTRANSFERASE"/>
    <property type="match status" value="1"/>
</dbReference>
<evidence type="ECO:0000259" key="7">
    <source>
        <dbReference type="Pfam" id="PF00156"/>
    </source>
</evidence>
<organism evidence="8 9">
    <name type="scientific">Methanococcus voltae</name>
    <dbReference type="NCBI Taxonomy" id="2188"/>
    <lineage>
        <taxon>Archaea</taxon>
        <taxon>Methanobacteriati</taxon>
        <taxon>Methanobacteriota</taxon>
        <taxon>Methanomada group</taxon>
        <taxon>Methanococci</taxon>
        <taxon>Methanococcales</taxon>
        <taxon>Methanococcaceae</taxon>
        <taxon>Methanococcus</taxon>
    </lineage>
</organism>
<dbReference type="InterPro" id="IPR004467">
    <property type="entry name" value="Or_phspho_trans_dom"/>
</dbReference>
<evidence type="ECO:0000256" key="6">
    <source>
        <dbReference type="HAMAP-Rule" id="MF_01208"/>
    </source>
</evidence>
<feature type="binding site" evidence="6">
    <location>
        <position position="130"/>
    </location>
    <ligand>
        <name>orotate</name>
        <dbReference type="ChEBI" id="CHEBI:30839"/>
    </ligand>
</feature>
<comment type="catalytic activity">
    <reaction evidence="6">
        <text>orotidine 5'-phosphate + diphosphate = orotate + 5-phospho-alpha-D-ribose 1-diphosphate</text>
        <dbReference type="Rhea" id="RHEA:10380"/>
        <dbReference type="ChEBI" id="CHEBI:30839"/>
        <dbReference type="ChEBI" id="CHEBI:33019"/>
        <dbReference type="ChEBI" id="CHEBI:57538"/>
        <dbReference type="ChEBI" id="CHEBI:58017"/>
        <dbReference type="EC" id="2.4.2.10"/>
    </reaction>
</comment>
<comment type="pathway">
    <text evidence="1 6">Pyrimidine metabolism; UMP biosynthesis via de novo pathway; UMP from orotate: step 1/2.</text>
</comment>
<comment type="function">
    <text evidence="6">Catalyzes the transfer of a ribosyl phosphate group from 5-phosphoribose 1-diphosphate to orotate, leading to the formation of orotidine monophosphate (OMP).</text>
</comment>
<feature type="binding site" evidence="6">
    <location>
        <position position="158"/>
    </location>
    <ligand>
        <name>orotate</name>
        <dbReference type="ChEBI" id="CHEBI:30839"/>
    </ligand>
</feature>
<dbReference type="HAMAP" id="MF_01208">
    <property type="entry name" value="PyrE"/>
    <property type="match status" value="1"/>
</dbReference>
<evidence type="ECO:0000256" key="1">
    <source>
        <dbReference type="ARBA" id="ARBA00004889"/>
    </source>
</evidence>
<name>A0A8J7S3R8_METVO</name>
<accession>A0A8J7S3R8</accession>
<dbReference type="EC" id="2.4.2.10" evidence="2 6"/>
<comment type="cofactor">
    <cofactor evidence="6">
        <name>Mg(2+)</name>
        <dbReference type="ChEBI" id="CHEBI:18420"/>
    </cofactor>
</comment>
<dbReference type="InterPro" id="IPR029057">
    <property type="entry name" value="PRTase-like"/>
</dbReference>
<dbReference type="EMBL" id="JAGGMV010000001">
    <property type="protein sequence ID" value="MBP2200883.1"/>
    <property type="molecule type" value="Genomic_DNA"/>
</dbReference>
<comment type="subunit">
    <text evidence="6">Homodimer.</text>
</comment>
<feature type="binding site" description="in other chain" evidence="6">
    <location>
        <begin position="126"/>
        <end position="134"/>
    </location>
    <ligand>
        <name>5-phospho-alpha-D-ribose 1-diphosphate</name>
        <dbReference type="ChEBI" id="CHEBI:58017"/>
        <note>ligand shared between dimeric partners</note>
    </ligand>
</feature>
<feature type="domain" description="Phosphoribosyltransferase" evidence="7">
    <location>
        <begin position="43"/>
        <end position="164"/>
    </location>
</feature>
<feature type="binding site" evidence="6">
    <location>
        <position position="104"/>
    </location>
    <ligand>
        <name>5-phospho-alpha-D-ribose 1-diphosphate</name>
        <dbReference type="ChEBI" id="CHEBI:58017"/>
        <note>ligand shared between dimeric partners</note>
    </ligand>
</feature>
<proteinExistence type="inferred from homology"/>
<dbReference type="AlphaFoldDB" id="A0A8J7S3R8"/>
<keyword evidence="6" id="KW-0460">Magnesium</keyword>
<dbReference type="NCBIfam" id="TIGR00336">
    <property type="entry name" value="pyrE"/>
    <property type="match status" value="1"/>
</dbReference>
<dbReference type="SUPFAM" id="SSF53271">
    <property type="entry name" value="PRTase-like"/>
    <property type="match status" value="1"/>
</dbReference>
<dbReference type="InterPro" id="IPR000836">
    <property type="entry name" value="PRTase_dom"/>
</dbReference>
<dbReference type="CDD" id="cd06223">
    <property type="entry name" value="PRTases_typeI"/>
    <property type="match status" value="1"/>
</dbReference>
<comment type="similarity">
    <text evidence="6">Belongs to the purine/pyrimidine phosphoribosyltransferase family. PyrE subfamily.</text>
</comment>
<protein>
    <recommendedName>
        <fullName evidence="2 6">Orotate phosphoribosyltransferase</fullName>
        <shortName evidence="6">OPRT</shortName>
        <shortName evidence="6">OPRTase</shortName>
        <ecNumber evidence="2 6">2.4.2.10</ecNumber>
    </recommendedName>
</protein>
<comment type="caution">
    <text evidence="6">Lacks conserved residue(s) required for the propagation of feature annotation.</text>
</comment>
<dbReference type="Proteomes" id="UP000740329">
    <property type="component" value="Unassembled WGS sequence"/>
</dbReference>
<dbReference type="GO" id="GO:0004588">
    <property type="term" value="F:orotate phosphoribosyltransferase activity"/>
    <property type="evidence" value="ECO:0007669"/>
    <property type="project" value="UniProtKB-UniRule"/>
</dbReference>